<keyword evidence="2" id="KW-1185">Reference proteome</keyword>
<evidence type="ECO:0000313" key="1">
    <source>
        <dbReference type="EMBL" id="QEE15632.1"/>
    </source>
</evidence>
<organism evidence="1 2">
    <name type="scientific">Promethearchaeum syntrophicum</name>
    <dbReference type="NCBI Taxonomy" id="2594042"/>
    <lineage>
        <taxon>Archaea</taxon>
        <taxon>Promethearchaeati</taxon>
        <taxon>Promethearchaeota</taxon>
        <taxon>Promethearchaeia</taxon>
        <taxon>Promethearchaeales</taxon>
        <taxon>Promethearchaeaceae</taxon>
        <taxon>Promethearchaeum</taxon>
    </lineage>
</organism>
<gene>
    <name evidence="1" type="ORF">DSAG12_01458</name>
</gene>
<dbReference type="Proteomes" id="UP000321408">
    <property type="component" value="Chromosome"/>
</dbReference>
<dbReference type="RefSeq" id="WP_147662534.1">
    <property type="nucleotide sequence ID" value="NZ_CP042905.2"/>
</dbReference>
<dbReference type="GeneID" id="41329452"/>
<evidence type="ECO:0000313" key="2">
    <source>
        <dbReference type="Proteomes" id="UP000321408"/>
    </source>
</evidence>
<accession>A0A5B9D954</accession>
<dbReference type="KEGG" id="psyt:DSAG12_01458"/>
<proteinExistence type="predicted"/>
<sequence>MEITKSDIQMGLEKYLKESNNPDKLLNAEIYEKKIINQQMTNQEIMKFYRNFDKVISPYDIDMAIKSINDFINHNINPKEIVFKYDIPAIFEYYKKSSKHQDILKRLKKYDKIFNGDMTVQKIIEYYPDLHSRYDIDVIKKSLDGFITYSIGIMYEEFRYKILKKHFPKVIWGKGGKSVPDFKITQKNGDVIFESTKILDFSNKIKILFKHHNREIQSAKEYMDETGFEPKVRVHIFNKYNNKIYVEYIPQEVIVSDITLTNENYHIFKVDEFYDEHSLRTWIKNYKLSC</sequence>
<protein>
    <submittedName>
        <fullName evidence="1">Uncharacterized protein</fullName>
    </submittedName>
</protein>
<reference evidence="1 2" key="2">
    <citation type="journal article" date="2024" name="Int. J. Syst. Evol. Microbiol.">
        <title>Promethearchaeum syntrophicum gen. nov., sp. nov., an anaerobic, obligately syntrophic archaeon, the first isolate of the lineage 'Asgard' archaea, and proposal of the new archaeal phylum Promethearchaeota phyl. nov. and kingdom Promethearchaeati regn. nov.</title>
        <authorList>
            <person name="Imachi H."/>
            <person name="Nobu M.K."/>
            <person name="Kato S."/>
            <person name="Takaki Y."/>
            <person name="Miyazaki M."/>
            <person name="Miyata M."/>
            <person name="Ogawara M."/>
            <person name="Saito Y."/>
            <person name="Sakai S."/>
            <person name="Tahara Y.O."/>
            <person name="Takano Y."/>
            <person name="Tasumi E."/>
            <person name="Uematsu K."/>
            <person name="Yoshimura T."/>
            <person name="Itoh T."/>
            <person name="Ohkuma M."/>
            <person name="Takai K."/>
        </authorList>
    </citation>
    <scope>NUCLEOTIDE SEQUENCE [LARGE SCALE GENOMIC DNA]</scope>
    <source>
        <strain evidence="1 2">MK-D1</strain>
    </source>
</reference>
<dbReference type="AlphaFoldDB" id="A0A5B9D954"/>
<reference evidence="1 2" key="1">
    <citation type="journal article" date="2020" name="Nature">
        <title>Isolation of an archaeon at the prokaryote-eukaryote interface.</title>
        <authorList>
            <person name="Imachi H."/>
            <person name="Nobu M.K."/>
            <person name="Nakahara N."/>
            <person name="Morono Y."/>
            <person name="Ogawara M."/>
            <person name="Takaki Y."/>
            <person name="Takano Y."/>
            <person name="Uematsu K."/>
            <person name="Ikuta T."/>
            <person name="Ito M."/>
            <person name="Matsui Y."/>
            <person name="Miyazaki M."/>
            <person name="Murata K."/>
            <person name="Saito Y."/>
            <person name="Sakai S."/>
            <person name="Song C."/>
            <person name="Tasumi E."/>
            <person name="Yamanaka Y."/>
            <person name="Yamaguchi T."/>
            <person name="Kamagata Y."/>
            <person name="Tamaki H."/>
            <person name="Takai K."/>
        </authorList>
    </citation>
    <scope>NUCLEOTIDE SEQUENCE [LARGE SCALE GENOMIC DNA]</scope>
    <source>
        <strain evidence="1 2">MK-D1</strain>
    </source>
</reference>
<dbReference type="EMBL" id="CP042905">
    <property type="protein sequence ID" value="QEE15632.1"/>
    <property type="molecule type" value="Genomic_DNA"/>
</dbReference>
<name>A0A5B9D954_9ARCH</name>